<dbReference type="InterPro" id="IPR057571">
    <property type="entry name" value="SDR_PhqE-like"/>
</dbReference>
<dbReference type="PRINTS" id="PR00081">
    <property type="entry name" value="GDHRDH"/>
</dbReference>
<evidence type="ECO:0000256" key="1">
    <source>
        <dbReference type="ARBA" id="ARBA00006484"/>
    </source>
</evidence>
<accession>A0A060T4F9</accession>
<dbReference type="PANTHER" id="PTHR43477">
    <property type="entry name" value="DIHYDROANTICAPSIN 7-DEHYDROGENASE"/>
    <property type="match status" value="1"/>
</dbReference>
<dbReference type="Gene3D" id="3.40.50.720">
    <property type="entry name" value="NAD(P)-binding Rossmann-like Domain"/>
    <property type="match status" value="1"/>
</dbReference>
<evidence type="ECO:0000256" key="3">
    <source>
        <dbReference type="ARBA" id="ARBA00023002"/>
    </source>
</evidence>
<comment type="similarity">
    <text evidence="1">Belongs to the short-chain dehydrogenases/reductases (SDR) family.</text>
</comment>
<evidence type="ECO:0000256" key="2">
    <source>
        <dbReference type="ARBA" id="ARBA00022857"/>
    </source>
</evidence>
<dbReference type="AlphaFoldDB" id="A0A060T4F9"/>
<dbReference type="GO" id="GO:0016491">
    <property type="term" value="F:oxidoreductase activity"/>
    <property type="evidence" value="ECO:0007669"/>
    <property type="project" value="UniProtKB-KW"/>
</dbReference>
<dbReference type="InterPro" id="IPR002347">
    <property type="entry name" value="SDR_fam"/>
</dbReference>
<dbReference type="PhylomeDB" id="A0A060T4F9"/>
<dbReference type="InterPro" id="IPR036291">
    <property type="entry name" value="NAD(P)-bd_dom_sf"/>
</dbReference>
<reference evidence="4" key="2">
    <citation type="submission" date="2014-06" db="EMBL/GenBank/DDBJ databases">
        <title>The complete genome of Blastobotrys (Arxula) adeninivorans LS3 - a yeast of biotechnological interest.</title>
        <authorList>
            <person name="Kunze G."/>
            <person name="Gaillardin C."/>
            <person name="Czernicka M."/>
            <person name="Durrens P."/>
            <person name="Martin T."/>
            <person name="Boer E."/>
            <person name="Gabaldon T."/>
            <person name="Cruz J."/>
            <person name="Talla E."/>
            <person name="Marck C."/>
            <person name="Goffeau A."/>
            <person name="Barbe V."/>
            <person name="Baret P."/>
            <person name="Baronian K."/>
            <person name="Beier S."/>
            <person name="Bleykasten C."/>
            <person name="Bode R."/>
            <person name="Casaregola S."/>
            <person name="Despons L."/>
            <person name="Fairhead C."/>
            <person name="Giersberg M."/>
            <person name="Gierski P."/>
            <person name="Hahnel U."/>
            <person name="Hartmann A."/>
            <person name="Jankowska D."/>
            <person name="Jubin C."/>
            <person name="Jung P."/>
            <person name="Lafontaine I."/>
            <person name="Leh-Louis V."/>
            <person name="Lemaire M."/>
            <person name="Marcet-Houben M."/>
            <person name="Mascher M."/>
            <person name="Morel G."/>
            <person name="Richard G.-F."/>
            <person name="Riechen J."/>
            <person name="Sacerdot C."/>
            <person name="Sarkar A."/>
            <person name="Savel G."/>
            <person name="Schacherer J."/>
            <person name="Sherman D."/>
            <person name="Straub M.-L."/>
            <person name="Stein N."/>
            <person name="Thierry A."/>
            <person name="Trautwein-Schult A."/>
            <person name="Westhof E."/>
            <person name="Worch S."/>
            <person name="Dujon B."/>
            <person name="Souciet J.-L."/>
            <person name="Wincker P."/>
            <person name="Scholz U."/>
            <person name="Neuveglise N."/>
        </authorList>
    </citation>
    <scope>NUCLEOTIDE SEQUENCE</scope>
    <source>
        <strain evidence="4">LS3</strain>
    </source>
</reference>
<dbReference type="CDD" id="cd05233">
    <property type="entry name" value="SDR_c"/>
    <property type="match status" value="1"/>
</dbReference>
<dbReference type="SUPFAM" id="SSF51735">
    <property type="entry name" value="NAD(P)-binding Rossmann-fold domains"/>
    <property type="match status" value="1"/>
</dbReference>
<sequence length="252" mass="26767">MPSIQGHKILIIGGTSGIGYSVAEKAVREGAQVHVASSSPDKVKKAVESLQQIDKGAVVDGHVIDMFQDNVTDELEKLFSKIAPLNHVVYTAGRVDFTNLKLGLENVTKESLLSQLNTRLVAGFEVAKMVRKYVKNDYTSSFIITTGSAYEKPIPGLPGAGVFCAAQYGFTSSVAVELAPIRVNAVAFGAVSTGIFGPTEEVRKQTLAPFVEQSPLKKVGTADEAGESYIYLLKDSNNTGSVINCNAGVALI</sequence>
<dbReference type="InterPro" id="IPR051122">
    <property type="entry name" value="SDR_DHRS6-like"/>
</dbReference>
<gene>
    <name evidence="4" type="ORF">GNLVRS02_ARAD1C44704g</name>
</gene>
<evidence type="ECO:0000313" key="4">
    <source>
        <dbReference type="EMBL" id="CDP35843.1"/>
    </source>
</evidence>
<organism evidence="4">
    <name type="scientific">Blastobotrys adeninivorans</name>
    <name type="common">Yeast</name>
    <name type="synonym">Arxula adeninivorans</name>
    <dbReference type="NCBI Taxonomy" id="409370"/>
    <lineage>
        <taxon>Eukaryota</taxon>
        <taxon>Fungi</taxon>
        <taxon>Dikarya</taxon>
        <taxon>Ascomycota</taxon>
        <taxon>Saccharomycotina</taxon>
        <taxon>Dipodascomycetes</taxon>
        <taxon>Dipodascales</taxon>
        <taxon>Trichomonascaceae</taxon>
        <taxon>Blastobotrys</taxon>
    </lineage>
</organism>
<protein>
    <submittedName>
        <fullName evidence="4">ARAD1C44704p</fullName>
    </submittedName>
</protein>
<dbReference type="Pfam" id="PF23441">
    <property type="entry name" value="SDR"/>
    <property type="match status" value="1"/>
</dbReference>
<dbReference type="PANTHER" id="PTHR43477:SF1">
    <property type="entry name" value="DIHYDROANTICAPSIN 7-DEHYDROGENASE"/>
    <property type="match status" value="1"/>
</dbReference>
<dbReference type="EMBL" id="HG937693">
    <property type="protein sequence ID" value="CDP35843.1"/>
    <property type="molecule type" value="Genomic_DNA"/>
</dbReference>
<name>A0A060T4F9_BLAAD</name>
<proteinExistence type="inferred from homology"/>
<keyword evidence="3" id="KW-0560">Oxidoreductase</keyword>
<keyword evidence="2" id="KW-0521">NADP</keyword>
<reference evidence="4" key="1">
    <citation type="submission" date="2014-02" db="EMBL/GenBank/DDBJ databases">
        <authorList>
            <person name="Genoscope - CEA"/>
        </authorList>
    </citation>
    <scope>NUCLEOTIDE SEQUENCE</scope>
    <source>
        <strain evidence="4">LS3</strain>
    </source>
</reference>